<dbReference type="InterPro" id="IPR008906">
    <property type="entry name" value="HATC_C_dom"/>
</dbReference>
<feature type="domain" description="C2H2-type" evidence="6">
    <location>
        <begin position="16"/>
        <end position="45"/>
    </location>
</feature>
<evidence type="ECO:0000313" key="8">
    <source>
        <dbReference type="Proteomes" id="UP000693942"/>
    </source>
</evidence>
<name>A0A8J5UC48_FUSOX</name>
<dbReference type="Proteomes" id="UP000693942">
    <property type="component" value="Unassembled WGS sequence"/>
</dbReference>
<accession>A0A8J5UC48</accession>
<dbReference type="AlphaFoldDB" id="A0A8J5UC48"/>
<feature type="domain" description="C2H2-type" evidence="6">
    <location>
        <begin position="106"/>
        <end position="131"/>
    </location>
</feature>
<dbReference type="SMART" id="SM00355">
    <property type="entry name" value="ZnF_C2H2"/>
    <property type="match status" value="4"/>
</dbReference>
<dbReference type="GO" id="GO:0046983">
    <property type="term" value="F:protein dimerization activity"/>
    <property type="evidence" value="ECO:0007669"/>
    <property type="project" value="InterPro"/>
</dbReference>
<dbReference type="Pfam" id="PF00096">
    <property type="entry name" value="zf-C2H2"/>
    <property type="match status" value="3"/>
</dbReference>
<dbReference type="GO" id="GO:0005667">
    <property type="term" value="C:transcription regulator complex"/>
    <property type="evidence" value="ECO:0007669"/>
    <property type="project" value="TreeGrafter"/>
</dbReference>
<dbReference type="FunFam" id="3.30.160.60:FF:000072">
    <property type="entry name" value="zinc finger protein 143 isoform X1"/>
    <property type="match status" value="1"/>
</dbReference>
<dbReference type="GO" id="GO:0000981">
    <property type="term" value="F:DNA-binding transcription factor activity, RNA polymerase II-specific"/>
    <property type="evidence" value="ECO:0007669"/>
    <property type="project" value="UniProtKB-ARBA"/>
</dbReference>
<organism evidence="7 8">
    <name type="scientific">Fusarium oxysporum f. sp. raphani</name>
    <dbReference type="NCBI Taxonomy" id="96318"/>
    <lineage>
        <taxon>Eukaryota</taxon>
        <taxon>Fungi</taxon>
        <taxon>Dikarya</taxon>
        <taxon>Ascomycota</taxon>
        <taxon>Pezizomycotina</taxon>
        <taxon>Sordariomycetes</taxon>
        <taxon>Hypocreomycetidae</taxon>
        <taxon>Hypocreales</taxon>
        <taxon>Nectriaceae</taxon>
        <taxon>Fusarium</taxon>
        <taxon>Fusarium oxysporum species complex</taxon>
    </lineage>
</organism>
<feature type="domain" description="C2H2-type" evidence="6">
    <location>
        <begin position="76"/>
        <end position="105"/>
    </location>
</feature>
<evidence type="ECO:0000256" key="3">
    <source>
        <dbReference type="ARBA" id="ARBA00022771"/>
    </source>
</evidence>
<evidence type="ECO:0000256" key="1">
    <source>
        <dbReference type="ARBA" id="ARBA00022723"/>
    </source>
</evidence>
<evidence type="ECO:0000313" key="7">
    <source>
        <dbReference type="EMBL" id="KAG7414952.1"/>
    </source>
</evidence>
<dbReference type="GO" id="GO:0000785">
    <property type="term" value="C:chromatin"/>
    <property type="evidence" value="ECO:0007669"/>
    <property type="project" value="TreeGrafter"/>
</dbReference>
<dbReference type="PROSITE" id="PS00028">
    <property type="entry name" value="ZINC_FINGER_C2H2_1"/>
    <property type="match status" value="4"/>
</dbReference>
<dbReference type="EMBL" id="JAELUR010000021">
    <property type="protein sequence ID" value="KAG7414952.1"/>
    <property type="molecule type" value="Genomic_DNA"/>
</dbReference>
<keyword evidence="3 5" id="KW-0863">Zinc-finger</keyword>
<dbReference type="FunFam" id="3.30.160.60:FF:000125">
    <property type="entry name" value="Putative zinc finger protein 143"/>
    <property type="match status" value="1"/>
</dbReference>
<dbReference type="PANTHER" id="PTHR14003:SF22">
    <property type="entry name" value="FINGER DOMAIN PROTEIN, PUTATIVE (AFU_ORTHOLOGUE AFUA_4G11480)-RELATED"/>
    <property type="match status" value="1"/>
</dbReference>
<evidence type="ECO:0000256" key="5">
    <source>
        <dbReference type="PROSITE-ProRule" id="PRU00042"/>
    </source>
</evidence>
<sequence length="1012" mass="115156">MEAMELVEYKPTARPFQCGWRSCIKSFQRKSDLQRHYRIHTNERPYACSISGCGKTFIQKSALTVHIRIHTGEKPHQCKHNNCGKRFSDSSSLARHRRVHTGNRPYKCTYGGCSKSFCRKATMVEHQRRSHQYGMNPNDILYDCSSDSEDDEPPLTPQHSAITWSSRDVVSMDQAIPHGPTSYADFDQPVHGQLMPQQYANRHGIPSNVPRESHGQPIPGYYVGAPTRRRTVTTPGQMHLITERSNSDILTMADTARPHHQLPQQVERLPIELPYSTLAIAAPIQTSPSIFSTTPASRPEVQEHLCKYLLGKKPEYAQTDSQQSMIQYQQYIQNLISQPQQPVTSQAQTIHAPAGTLRMSSLMTSTSIDPAGVPVSASELCSSSIVSTNPRFASGDVQERMARKRKTTANIWAHAREPLNSEPSRCGRKNEKIYYCMHCIHGIELEAHEHPIKKRRDCLIQDVFAKAGEVHAAKQLAKREETLRHAINHKAALEALIQLVTVRNLSYNCSSWPELHALISAVNPAADDLISLSHGSIQKLVSNSFRVHKDMLRRKLQSTPWKLHLSADVWSAPNHKAFLGICVKFVDPDAKEALQALLALSELPGLDGPGSHGGAEQWKLLQHVLEDYNIWNKVGFYTGDNHGSNDKLCRLLANYLQEKGVDWEAKTHSKEAARAALEHIEDTDESAFGTDFSERIKPQRAQGWRRLGPLGKVHNISIHMRENDYRWNEFKKRAGRSLGLDNDTRWNSWFLLLDTTLNLQSYVEWYQKKYYQDLRDDYLTPDEWSALGETRAFLQPFWKITQLTDESPAYGAAIILHPSRRVAHIKKNWPKSWHKPVLDGVRKHWKDYYHELPLPTTTPQLRDEIRRLDEYDLLARELDVVSPSMSELDEYDAFTTQPPIVIDCSPLSWWLREEQQQTYPRLSRMAVDILSIPAMSAEPERVFSGARRTISWDRCQLGSRTIERGECMKSWIKSGITQGYPVDLLEAEGIEDNNVEGLDDSAGWQSSNPDSV</sequence>
<dbReference type="GO" id="GO:0008270">
    <property type="term" value="F:zinc ion binding"/>
    <property type="evidence" value="ECO:0007669"/>
    <property type="project" value="UniProtKB-KW"/>
</dbReference>
<comment type="caution">
    <text evidence="7">The sequence shown here is derived from an EMBL/GenBank/DDBJ whole genome shotgun (WGS) entry which is preliminary data.</text>
</comment>
<protein>
    <submittedName>
        <fullName evidence="7">Zinc finger protein 143</fullName>
    </submittedName>
</protein>
<feature type="domain" description="C2H2-type" evidence="6">
    <location>
        <begin position="46"/>
        <end position="75"/>
    </location>
</feature>
<evidence type="ECO:0000256" key="2">
    <source>
        <dbReference type="ARBA" id="ARBA00022737"/>
    </source>
</evidence>
<keyword evidence="2" id="KW-0677">Repeat</keyword>
<dbReference type="PANTHER" id="PTHR14003">
    <property type="entry name" value="TRANSCRIPTIONAL REPRESSOR PROTEIN YY"/>
    <property type="match status" value="1"/>
</dbReference>
<evidence type="ECO:0000256" key="4">
    <source>
        <dbReference type="ARBA" id="ARBA00022833"/>
    </source>
</evidence>
<evidence type="ECO:0000259" key="6">
    <source>
        <dbReference type="PROSITE" id="PS50157"/>
    </source>
</evidence>
<dbReference type="GO" id="GO:0000978">
    <property type="term" value="F:RNA polymerase II cis-regulatory region sequence-specific DNA binding"/>
    <property type="evidence" value="ECO:0007669"/>
    <property type="project" value="TreeGrafter"/>
</dbReference>
<keyword evidence="4" id="KW-0862">Zinc</keyword>
<dbReference type="InterPro" id="IPR013087">
    <property type="entry name" value="Znf_C2H2_type"/>
</dbReference>
<dbReference type="FunFam" id="3.30.160.60:FF:002343">
    <property type="entry name" value="Zinc finger protein 33A"/>
    <property type="match status" value="1"/>
</dbReference>
<reference evidence="7" key="1">
    <citation type="submission" date="2021-04" db="EMBL/GenBank/DDBJ databases">
        <title>First draft genome resource for Brassicaceae pathogens Fusarium oxysporum f. sp. raphani and Fusarium oxysporum f. sp. rapae.</title>
        <authorList>
            <person name="Asai S."/>
        </authorList>
    </citation>
    <scope>NUCLEOTIDE SEQUENCE</scope>
    <source>
        <strain evidence="7">Tf1262</strain>
    </source>
</reference>
<keyword evidence="1" id="KW-0479">Metal-binding</keyword>
<dbReference type="PROSITE" id="PS50157">
    <property type="entry name" value="ZINC_FINGER_C2H2_2"/>
    <property type="match status" value="4"/>
</dbReference>
<gene>
    <name evidence="7" type="ORF">Forpi1262_v016863</name>
</gene>
<proteinExistence type="predicted"/>
<dbReference type="Pfam" id="PF05699">
    <property type="entry name" value="Dimer_Tnp_hAT"/>
    <property type="match status" value="1"/>
</dbReference>